<dbReference type="KEGG" id="lpk:LACPI_0303"/>
<proteinExistence type="predicted"/>
<dbReference type="Proteomes" id="UP000033166">
    <property type="component" value="Chromosome I"/>
</dbReference>
<protein>
    <submittedName>
        <fullName evidence="2">Uncharacterized protein</fullName>
    </submittedName>
</protein>
<organism evidence="2 3">
    <name type="scientific">Pseudolactococcus piscium MKFS47</name>
    <dbReference type="NCBI Taxonomy" id="297352"/>
    <lineage>
        <taxon>Bacteria</taxon>
        <taxon>Bacillati</taxon>
        <taxon>Bacillota</taxon>
        <taxon>Bacilli</taxon>
        <taxon>Lactobacillales</taxon>
        <taxon>Streptococcaceae</taxon>
        <taxon>Pseudolactococcus</taxon>
    </lineage>
</organism>
<reference evidence="3" key="1">
    <citation type="submission" date="2015-01" db="EMBL/GenBank/DDBJ databases">
        <authorList>
            <person name="Andreevskaya M."/>
        </authorList>
    </citation>
    <scope>NUCLEOTIDE SEQUENCE [LARGE SCALE GENOMIC DNA]</scope>
    <source>
        <strain evidence="3">MKFS47</strain>
    </source>
</reference>
<dbReference type="STRING" id="1364.LP2241_10290"/>
<evidence type="ECO:0000313" key="3">
    <source>
        <dbReference type="Proteomes" id="UP000033166"/>
    </source>
</evidence>
<keyword evidence="1" id="KW-0812">Transmembrane</keyword>
<keyword evidence="1" id="KW-0472">Membrane</keyword>
<feature type="transmembrane region" description="Helical" evidence="1">
    <location>
        <begin position="21"/>
        <end position="41"/>
    </location>
</feature>
<dbReference type="HOGENOM" id="CLU_1324990_0_0_9"/>
<sequence>MTNYLYTIKRNFKRGNDFKSIVILSVIQAINILCFSSMQFLNKLKFLISDHDMADDMQLQLSRTSPATIFLTILAYSVGILCLSLFIYILFSFNSKYNLLKSLRHDESELKVLLGFKSNAIYSDLLVEVCITYIEAILIGSCMGILIFNQLASSLTDLFPYQLSNESMVSIYLNVLLYMILLTILFILQSFFIRHIAAIKINKKMGI</sequence>
<dbReference type="EMBL" id="LN774769">
    <property type="protein sequence ID" value="CEN27503.1"/>
    <property type="molecule type" value="Genomic_DNA"/>
</dbReference>
<gene>
    <name evidence="2" type="ORF">LACPI_0303</name>
</gene>
<feature type="transmembrane region" description="Helical" evidence="1">
    <location>
        <begin position="67"/>
        <end position="91"/>
    </location>
</feature>
<feature type="transmembrane region" description="Helical" evidence="1">
    <location>
        <begin position="171"/>
        <end position="193"/>
    </location>
</feature>
<accession>A0A0D6DUP3</accession>
<name>A0A0D6DUP3_9LACT</name>
<feature type="transmembrane region" description="Helical" evidence="1">
    <location>
        <begin position="125"/>
        <end position="151"/>
    </location>
</feature>
<keyword evidence="1" id="KW-1133">Transmembrane helix</keyword>
<dbReference type="AlphaFoldDB" id="A0A0D6DUP3"/>
<evidence type="ECO:0000256" key="1">
    <source>
        <dbReference type="SAM" id="Phobius"/>
    </source>
</evidence>
<evidence type="ECO:0000313" key="2">
    <source>
        <dbReference type="EMBL" id="CEN27503.1"/>
    </source>
</evidence>